<feature type="compositionally biased region" description="Acidic residues" evidence="1">
    <location>
        <begin position="243"/>
        <end position="252"/>
    </location>
</feature>
<feature type="compositionally biased region" description="Low complexity" evidence="1">
    <location>
        <begin position="200"/>
        <end position="210"/>
    </location>
</feature>
<feature type="compositionally biased region" description="Basic residues" evidence="1">
    <location>
        <begin position="228"/>
        <end position="237"/>
    </location>
</feature>
<protein>
    <submittedName>
        <fullName evidence="2">AP-4 complex accessory subunit tepsin</fullName>
    </submittedName>
</protein>
<dbReference type="Gene3D" id="1.25.40.90">
    <property type="match status" value="1"/>
</dbReference>
<reference evidence="2" key="1">
    <citation type="submission" date="2020-07" db="EMBL/GenBank/DDBJ databases">
        <title>The High-quality genome of the commercially important snow crab, Chionoecetes opilio.</title>
        <authorList>
            <person name="Jeong J.-H."/>
            <person name="Ryu S."/>
        </authorList>
    </citation>
    <scope>NUCLEOTIDE SEQUENCE</scope>
    <source>
        <strain evidence="2">MADBK_172401_WGS</strain>
        <tissue evidence="2">Digestive gland</tissue>
    </source>
</reference>
<dbReference type="Proteomes" id="UP000770661">
    <property type="component" value="Unassembled WGS sequence"/>
</dbReference>
<proteinExistence type="predicted"/>
<dbReference type="InterPro" id="IPR008942">
    <property type="entry name" value="ENTH_VHS"/>
</dbReference>
<keyword evidence="3" id="KW-1185">Reference proteome</keyword>
<dbReference type="OrthoDB" id="118154at2759"/>
<dbReference type="InterPro" id="IPR039273">
    <property type="entry name" value="TEPSIN"/>
</dbReference>
<name>A0A8J4YS79_CHIOP</name>
<evidence type="ECO:0000313" key="2">
    <source>
        <dbReference type="EMBL" id="KAG0725765.1"/>
    </source>
</evidence>
<sequence length="433" mass="46364">MELLKEAKNVVDFASYFVVASLTLQELSHHSAGHRQLLVDFLLSRLHSSSCPGKQKVIRTFQQLCTRGHRGVRVSLRGQDGALRKAAATGGPPDPLLANTPQLFLSSAIQELLTQLFDSKTVKEDEQWLAGGGSSSMSVATQGYGCHGVKGKYEGFGSSPNAPSESLVTQVRGMVERVMATSGDTNTLDLLKGDKGEYQPLSLPSLGSVPPSQPATQPHIHLSASQKSKYKVHRRGRAGGGWDSDESPDPMEEGAVSPLTSDPDLSPSLAPTSSLSSEAHSGAAEDHLLNTLTDSKTRWPLDHDKLVSMSQECVALNLSLLLAKISSKCLVLATNTNEPSVVEAASDNLHCAFLLGDTRASQSLVGPDAETRATQLLSLLLLVEFGMHYDVLPPALVHSHLGNTLVTVKESKRLESAVRIKARKLSLIISKCI</sequence>
<feature type="region of interest" description="Disordered" evidence="1">
    <location>
        <begin position="186"/>
        <end position="282"/>
    </location>
</feature>
<evidence type="ECO:0000256" key="1">
    <source>
        <dbReference type="SAM" id="MobiDB-lite"/>
    </source>
</evidence>
<feature type="compositionally biased region" description="Low complexity" evidence="1">
    <location>
        <begin position="257"/>
        <end position="277"/>
    </location>
</feature>
<dbReference type="AlphaFoldDB" id="A0A8J4YS79"/>
<dbReference type="PANTHER" id="PTHR21514:SF0">
    <property type="entry name" value="AP-4 COMPLEX ACCESSORY SUBUNIT TEPSIN"/>
    <property type="match status" value="1"/>
</dbReference>
<dbReference type="EMBL" id="JACEEZ010005284">
    <property type="protein sequence ID" value="KAG0725765.1"/>
    <property type="molecule type" value="Genomic_DNA"/>
</dbReference>
<dbReference type="PANTHER" id="PTHR21514">
    <property type="entry name" value="AP-4 COMPLEX ACCESSORY SUBUNIT TEPSIN"/>
    <property type="match status" value="1"/>
</dbReference>
<evidence type="ECO:0000313" key="3">
    <source>
        <dbReference type="Proteomes" id="UP000770661"/>
    </source>
</evidence>
<comment type="caution">
    <text evidence="2">The sequence shown here is derived from an EMBL/GenBank/DDBJ whole genome shotgun (WGS) entry which is preliminary data.</text>
</comment>
<accession>A0A8J4YS79</accession>
<gene>
    <name evidence="2" type="primary">tepsin</name>
    <name evidence="2" type="ORF">GWK47_037967</name>
</gene>
<dbReference type="GO" id="GO:0032588">
    <property type="term" value="C:trans-Golgi network membrane"/>
    <property type="evidence" value="ECO:0007669"/>
    <property type="project" value="TreeGrafter"/>
</dbReference>
<organism evidence="2 3">
    <name type="scientific">Chionoecetes opilio</name>
    <name type="common">Atlantic snow crab</name>
    <name type="synonym">Cancer opilio</name>
    <dbReference type="NCBI Taxonomy" id="41210"/>
    <lineage>
        <taxon>Eukaryota</taxon>
        <taxon>Metazoa</taxon>
        <taxon>Ecdysozoa</taxon>
        <taxon>Arthropoda</taxon>
        <taxon>Crustacea</taxon>
        <taxon>Multicrustacea</taxon>
        <taxon>Malacostraca</taxon>
        <taxon>Eumalacostraca</taxon>
        <taxon>Eucarida</taxon>
        <taxon>Decapoda</taxon>
        <taxon>Pleocyemata</taxon>
        <taxon>Brachyura</taxon>
        <taxon>Eubrachyura</taxon>
        <taxon>Majoidea</taxon>
        <taxon>Majidae</taxon>
        <taxon>Chionoecetes</taxon>
    </lineage>
</organism>